<name>A0ACC3TA89_LIPKO</name>
<dbReference type="EMBL" id="MU971337">
    <property type="protein sequence ID" value="KAK9240853.1"/>
    <property type="molecule type" value="Genomic_DNA"/>
</dbReference>
<reference evidence="2" key="1">
    <citation type="journal article" date="2024" name="Front. Bioeng. Biotechnol.">
        <title>Genome-scale model development and genomic sequencing of the oleaginous clade Lipomyces.</title>
        <authorList>
            <person name="Czajka J.J."/>
            <person name="Han Y."/>
            <person name="Kim J."/>
            <person name="Mondo S.J."/>
            <person name="Hofstad B.A."/>
            <person name="Robles A."/>
            <person name="Haridas S."/>
            <person name="Riley R."/>
            <person name="LaButti K."/>
            <person name="Pangilinan J."/>
            <person name="Andreopoulos W."/>
            <person name="Lipzen A."/>
            <person name="Yan J."/>
            <person name="Wang M."/>
            <person name="Ng V."/>
            <person name="Grigoriev I.V."/>
            <person name="Spatafora J.W."/>
            <person name="Magnuson J.K."/>
            <person name="Baker S.E."/>
            <person name="Pomraning K.R."/>
        </authorList>
    </citation>
    <scope>NUCLEOTIDE SEQUENCE [LARGE SCALE GENOMIC DNA]</scope>
    <source>
        <strain evidence="2">CBS 7786</strain>
    </source>
</reference>
<evidence type="ECO:0000313" key="1">
    <source>
        <dbReference type="EMBL" id="KAK9240853.1"/>
    </source>
</evidence>
<gene>
    <name evidence="1" type="ORF">V1525DRAFT_140572</name>
</gene>
<proteinExistence type="predicted"/>
<evidence type="ECO:0000313" key="2">
    <source>
        <dbReference type="Proteomes" id="UP001433508"/>
    </source>
</evidence>
<accession>A0ACC3TA89</accession>
<comment type="caution">
    <text evidence="1">The sequence shown here is derived from an EMBL/GenBank/DDBJ whole genome shotgun (WGS) entry which is preliminary data.</text>
</comment>
<dbReference type="Proteomes" id="UP001433508">
    <property type="component" value="Unassembled WGS sequence"/>
</dbReference>
<sequence>MNGVRNLIIVLWLANLYDIVWARPIAASTIKYEWRTPMAHQNVESWLQARLPQMRHNAIDRDAIGIVMLTCFIRIAGYGRTAYINSKWFVANYRQIIPVRADDRLQGPRFGLVWSLAWSG</sequence>
<organism evidence="1 2">
    <name type="scientific">Lipomyces kononenkoae</name>
    <name type="common">Yeast</name>
    <dbReference type="NCBI Taxonomy" id="34357"/>
    <lineage>
        <taxon>Eukaryota</taxon>
        <taxon>Fungi</taxon>
        <taxon>Dikarya</taxon>
        <taxon>Ascomycota</taxon>
        <taxon>Saccharomycotina</taxon>
        <taxon>Lipomycetes</taxon>
        <taxon>Lipomycetales</taxon>
        <taxon>Lipomycetaceae</taxon>
        <taxon>Lipomyces</taxon>
    </lineage>
</organism>
<protein>
    <submittedName>
        <fullName evidence="1">Uncharacterized protein</fullName>
    </submittedName>
</protein>
<keyword evidence="2" id="KW-1185">Reference proteome</keyword>